<keyword evidence="5 6" id="KW-0472">Membrane</keyword>
<dbReference type="PANTHER" id="PTHR36115">
    <property type="entry name" value="PROLINE-RICH ANTIGEN HOMOLOG-RELATED"/>
    <property type="match status" value="1"/>
</dbReference>
<evidence type="ECO:0000313" key="9">
    <source>
        <dbReference type="Proteomes" id="UP000677668"/>
    </source>
</evidence>
<keyword evidence="9" id="KW-1185">Reference proteome</keyword>
<reference evidence="8 9" key="1">
    <citation type="submission" date="2021-03" db="EMBL/GenBank/DDBJ databases">
        <title>Genomic and phenotypic characterization of Chloracidobacterium isolates provides evidence for multiple species.</title>
        <authorList>
            <person name="Saini M.K."/>
            <person name="Costas A.M.G."/>
            <person name="Tank M."/>
            <person name="Bryant D.A."/>
        </authorList>
    </citation>
    <scope>NUCLEOTIDE SEQUENCE [LARGE SCALE GENOMIC DNA]</scope>
    <source>
        <strain evidence="8 9">N</strain>
    </source>
</reference>
<accession>A0ABX8B035</accession>
<gene>
    <name evidence="8" type="ORF">J8C05_02360</name>
</gene>
<evidence type="ECO:0000256" key="2">
    <source>
        <dbReference type="ARBA" id="ARBA00022475"/>
    </source>
</evidence>
<evidence type="ECO:0000256" key="6">
    <source>
        <dbReference type="SAM" id="Phobius"/>
    </source>
</evidence>
<feature type="transmembrane region" description="Helical" evidence="6">
    <location>
        <begin position="138"/>
        <end position="157"/>
    </location>
</feature>
<name>A0ABX8B035_9BACT</name>
<feature type="transmembrane region" description="Helical" evidence="6">
    <location>
        <begin position="98"/>
        <end position="118"/>
    </location>
</feature>
<dbReference type="EMBL" id="CP072642">
    <property type="protein sequence ID" value="QUV94313.1"/>
    <property type="molecule type" value="Genomic_DNA"/>
</dbReference>
<dbReference type="PANTHER" id="PTHR36115:SF4">
    <property type="entry name" value="MEMBRANE PROTEIN"/>
    <property type="match status" value="1"/>
</dbReference>
<dbReference type="InterPro" id="IPR010432">
    <property type="entry name" value="RDD"/>
</dbReference>
<dbReference type="RefSeq" id="WP_211422614.1">
    <property type="nucleotide sequence ID" value="NZ_CP072642.1"/>
</dbReference>
<proteinExistence type="predicted"/>
<dbReference type="Pfam" id="PF06271">
    <property type="entry name" value="RDD"/>
    <property type="match status" value="1"/>
</dbReference>
<evidence type="ECO:0000256" key="4">
    <source>
        <dbReference type="ARBA" id="ARBA00022989"/>
    </source>
</evidence>
<evidence type="ECO:0000259" key="7">
    <source>
        <dbReference type="Pfam" id="PF06271"/>
    </source>
</evidence>
<dbReference type="InterPro" id="IPR051791">
    <property type="entry name" value="Pra-immunoreactive"/>
</dbReference>
<protein>
    <submittedName>
        <fullName evidence="8">RDD family protein</fullName>
    </submittedName>
</protein>
<organism evidence="8 9">
    <name type="scientific">Chloracidobacterium sp. N</name>
    <dbReference type="NCBI Taxonomy" id="2821540"/>
    <lineage>
        <taxon>Bacteria</taxon>
        <taxon>Pseudomonadati</taxon>
        <taxon>Acidobacteriota</taxon>
        <taxon>Terriglobia</taxon>
        <taxon>Terriglobales</taxon>
        <taxon>Acidobacteriaceae</taxon>
        <taxon>Chloracidobacterium</taxon>
        <taxon>Chloracidobacterium aggregatum</taxon>
    </lineage>
</organism>
<comment type="subcellular location">
    <subcellularLocation>
        <location evidence="1">Cell membrane</location>
        <topology evidence="1">Multi-pass membrane protein</topology>
    </subcellularLocation>
</comment>
<evidence type="ECO:0000256" key="5">
    <source>
        <dbReference type="ARBA" id="ARBA00023136"/>
    </source>
</evidence>
<keyword evidence="4 6" id="KW-1133">Transmembrane helix</keyword>
<sequence>MSKWLVKIQGYEYETNIDELKQWVIEGRVLPEDMIFRQGLGWRIAREVPMLREAFEEQRKKPPSQQETSLSPSFHQPYAYQQANQYTLPTLFQRGMGFFLDNLSYSLFAAPGLLLLYLQESAATLEGIAPEEAVTATPYILMTLGTIVNFGLNVYLTSAYGGTVGKRLVGTVVLDRESKAFLSYGKSALREGLRFFLCNAGILKRVCCLLGLASVWLRFDSERRQVYDIILGSNVYEKAS</sequence>
<evidence type="ECO:0000313" key="8">
    <source>
        <dbReference type="EMBL" id="QUV94313.1"/>
    </source>
</evidence>
<evidence type="ECO:0000256" key="1">
    <source>
        <dbReference type="ARBA" id="ARBA00004651"/>
    </source>
</evidence>
<keyword evidence="3 6" id="KW-0812">Transmembrane</keyword>
<keyword evidence="2" id="KW-1003">Cell membrane</keyword>
<dbReference type="Proteomes" id="UP000677668">
    <property type="component" value="Chromosome 1"/>
</dbReference>
<evidence type="ECO:0000256" key="3">
    <source>
        <dbReference type="ARBA" id="ARBA00022692"/>
    </source>
</evidence>
<feature type="domain" description="RDD" evidence="7">
    <location>
        <begin position="89"/>
        <end position="231"/>
    </location>
</feature>